<dbReference type="EMBL" id="LR899012">
    <property type="protein sequence ID" value="CAD7088251.1"/>
    <property type="molecule type" value="Genomic_DNA"/>
</dbReference>
<gene>
    <name evidence="1" type="ORF">HERILL_LOCUS10895</name>
</gene>
<sequence>MLKIVVESMLTVSPRYVLMFWVPVSDFRLDISTAQYYEPEEQNKGCLRQKGFGFCSLSSKAISSFITKEDYIKDRENVTLSSNQQNIPPI</sequence>
<dbReference type="Proteomes" id="UP000594454">
    <property type="component" value="Chromosome 4"/>
</dbReference>
<accession>A0A7R8UX89</accession>
<protein>
    <submittedName>
        <fullName evidence="1">Uncharacterized protein</fullName>
    </submittedName>
</protein>
<evidence type="ECO:0000313" key="1">
    <source>
        <dbReference type="EMBL" id="CAD7088251.1"/>
    </source>
</evidence>
<name>A0A7R8UX89_HERIL</name>
<keyword evidence="2" id="KW-1185">Reference proteome</keyword>
<reference evidence="1 2" key="1">
    <citation type="submission" date="2020-11" db="EMBL/GenBank/DDBJ databases">
        <authorList>
            <person name="Wallbank WR R."/>
            <person name="Pardo Diaz C."/>
            <person name="Kozak K."/>
            <person name="Martin S."/>
            <person name="Jiggins C."/>
            <person name="Moest M."/>
            <person name="Warren A I."/>
            <person name="Generalovic N T."/>
            <person name="Byers J.R.P. K."/>
            <person name="Montejo-Kovacevich G."/>
            <person name="Yen C E."/>
        </authorList>
    </citation>
    <scope>NUCLEOTIDE SEQUENCE [LARGE SCALE GENOMIC DNA]</scope>
</reference>
<dbReference type="InParanoid" id="A0A7R8UX89"/>
<evidence type="ECO:0000313" key="2">
    <source>
        <dbReference type="Proteomes" id="UP000594454"/>
    </source>
</evidence>
<dbReference type="AlphaFoldDB" id="A0A7R8UX89"/>
<organism evidence="1 2">
    <name type="scientific">Hermetia illucens</name>
    <name type="common">Black soldier fly</name>
    <dbReference type="NCBI Taxonomy" id="343691"/>
    <lineage>
        <taxon>Eukaryota</taxon>
        <taxon>Metazoa</taxon>
        <taxon>Ecdysozoa</taxon>
        <taxon>Arthropoda</taxon>
        <taxon>Hexapoda</taxon>
        <taxon>Insecta</taxon>
        <taxon>Pterygota</taxon>
        <taxon>Neoptera</taxon>
        <taxon>Endopterygota</taxon>
        <taxon>Diptera</taxon>
        <taxon>Brachycera</taxon>
        <taxon>Stratiomyomorpha</taxon>
        <taxon>Stratiomyidae</taxon>
        <taxon>Hermetiinae</taxon>
        <taxon>Hermetia</taxon>
    </lineage>
</organism>
<proteinExistence type="predicted"/>